<comment type="caution">
    <text evidence="2">The sequence shown here is derived from an EMBL/GenBank/DDBJ whole genome shotgun (WGS) entry which is preliminary data.</text>
</comment>
<dbReference type="STRING" id="1109443.G4TU62"/>
<dbReference type="EMBL" id="CAFZ01000364">
    <property type="protein sequence ID" value="CCA74859.1"/>
    <property type="molecule type" value="Genomic_DNA"/>
</dbReference>
<dbReference type="InterPro" id="IPR024242">
    <property type="entry name" value="NCE101"/>
</dbReference>
<keyword evidence="1" id="KW-0732">Signal</keyword>
<dbReference type="PANTHER" id="PTHR28011:SF1">
    <property type="entry name" value="NON-CLASSICAL EXPORT PROTEIN 1"/>
    <property type="match status" value="1"/>
</dbReference>
<dbReference type="GO" id="GO:0009306">
    <property type="term" value="P:protein secretion"/>
    <property type="evidence" value="ECO:0007669"/>
    <property type="project" value="InterPro"/>
</dbReference>
<dbReference type="HOGENOM" id="CLU_188578_0_0_1"/>
<evidence type="ECO:0000313" key="3">
    <source>
        <dbReference type="Proteomes" id="UP000007148"/>
    </source>
</evidence>
<dbReference type="PANTHER" id="PTHR28011">
    <property type="entry name" value="NON-CLASSICAL EXPORT PROTEIN 1"/>
    <property type="match status" value="1"/>
</dbReference>
<dbReference type="OrthoDB" id="2155101at2759"/>
<organism evidence="2 3">
    <name type="scientific">Serendipita indica (strain DSM 11827)</name>
    <name type="common">Root endophyte fungus</name>
    <name type="synonym">Piriformospora indica</name>
    <dbReference type="NCBI Taxonomy" id="1109443"/>
    <lineage>
        <taxon>Eukaryota</taxon>
        <taxon>Fungi</taxon>
        <taxon>Dikarya</taxon>
        <taxon>Basidiomycota</taxon>
        <taxon>Agaricomycotina</taxon>
        <taxon>Agaricomycetes</taxon>
        <taxon>Sebacinales</taxon>
        <taxon>Serendipitaceae</taxon>
        <taxon>Serendipita</taxon>
    </lineage>
</organism>
<dbReference type="InParanoid" id="G4TU62"/>
<dbReference type="Proteomes" id="UP000007148">
    <property type="component" value="Unassembled WGS sequence"/>
</dbReference>
<evidence type="ECO:0000313" key="2">
    <source>
        <dbReference type="EMBL" id="CCA74859.1"/>
    </source>
</evidence>
<reference evidence="2 3" key="1">
    <citation type="journal article" date="2011" name="PLoS Pathog.">
        <title>Endophytic Life Strategies Decoded by Genome and Transcriptome Analyses of the Mutualistic Root Symbiont Piriformospora indica.</title>
        <authorList>
            <person name="Zuccaro A."/>
            <person name="Lahrmann U."/>
            <person name="Guldener U."/>
            <person name="Langen G."/>
            <person name="Pfiffi S."/>
            <person name="Biedenkopf D."/>
            <person name="Wong P."/>
            <person name="Samans B."/>
            <person name="Grimm C."/>
            <person name="Basiewicz M."/>
            <person name="Murat C."/>
            <person name="Martin F."/>
            <person name="Kogel K.H."/>
        </authorList>
    </citation>
    <scope>NUCLEOTIDE SEQUENCE [LARGE SCALE GENOMIC DNA]</scope>
    <source>
        <strain evidence="2 3">DSM 11827</strain>
    </source>
</reference>
<gene>
    <name evidence="2" type="ORF">PIIN_08829</name>
</gene>
<feature type="chain" id="PRO_5003469431" evidence="1">
    <location>
        <begin position="21"/>
        <end position="79"/>
    </location>
</feature>
<sequence length="79" mass="9270">MPLLGRFLDPLLGVFTGVLAFQLRQNDVRYAPPEEERLSSLVRWKYNQWREHRAKQSEINDDEVWTAALKSVSESKSKH</sequence>
<name>G4TU62_SERID</name>
<accession>G4TU62</accession>
<proteinExistence type="predicted"/>
<dbReference type="AlphaFoldDB" id="G4TU62"/>
<keyword evidence="3" id="KW-1185">Reference proteome</keyword>
<dbReference type="Pfam" id="PF11654">
    <property type="entry name" value="NCE101"/>
    <property type="match status" value="1"/>
</dbReference>
<feature type="signal peptide" evidence="1">
    <location>
        <begin position="1"/>
        <end position="20"/>
    </location>
</feature>
<dbReference type="OMA" id="YENNPRT"/>
<evidence type="ECO:0000256" key="1">
    <source>
        <dbReference type="SAM" id="SignalP"/>
    </source>
</evidence>
<dbReference type="eggNOG" id="ENOG502R4IS">
    <property type="taxonomic scope" value="Eukaryota"/>
</dbReference>
<protein>
    <submittedName>
        <fullName evidence="2">Uncharacterized protein</fullName>
    </submittedName>
</protein>